<accession>A0A4Q9PU10</accession>
<proteinExistence type="predicted"/>
<dbReference type="Proteomes" id="UP000292082">
    <property type="component" value="Unassembled WGS sequence"/>
</dbReference>
<name>A0A4Q9PU10_9APHY</name>
<protein>
    <submittedName>
        <fullName evidence="1">Uncharacterized protein</fullName>
    </submittedName>
</protein>
<organism evidence="1 2">
    <name type="scientific">Dichomitus squalens</name>
    <dbReference type="NCBI Taxonomy" id="114155"/>
    <lineage>
        <taxon>Eukaryota</taxon>
        <taxon>Fungi</taxon>
        <taxon>Dikarya</taxon>
        <taxon>Basidiomycota</taxon>
        <taxon>Agaricomycotina</taxon>
        <taxon>Agaricomycetes</taxon>
        <taxon>Polyporales</taxon>
        <taxon>Polyporaceae</taxon>
        <taxon>Dichomitus</taxon>
    </lineage>
</organism>
<evidence type="ECO:0000313" key="1">
    <source>
        <dbReference type="EMBL" id="TBU57981.1"/>
    </source>
</evidence>
<gene>
    <name evidence="1" type="ORF">BD310DRAFT_928048</name>
</gene>
<dbReference type="EMBL" id="ML145130">
    <property type="protein sequence ID" value="TBU57981.1"/>
    <property type="molecule type" value="Genomic_DNA"/>
</dbReference>
<reference evidence="1 2" key="1">
    <citation type="submission" date="2019-01" db="EMBL/GenBank/DDBJ databases">
        <title>Draft genome sequences of three monokaryotic isolates of the white-rot basidiomycete fungus Dichomitus squalens.</title>
        <authorList>
            <consortium name="DOE Joint Genome Institute"/>
            <person name="Lopez S.C."/>
            <person name="Andreopoulos B."/>
            <person name="Pangilinan J."/>
            <person name="Lipzen A."/>
            <person name="Riley R."/>
            <person name="Ahrendt S."/>
            <person name="Ng V."/>
            <person name="Barry K."/>
            <person name="Daum C."/>
            <person name="Grigoriev I.V."/>
            <person name="Hilden K.S."/>
            <person name="Makela M.R."/>
            <person name="de Vries R.P."/>
        </authorList>
    </citation>
    <scope>NUCLEOTIDE SEQUENCE [LARGE SCALE GENOMIC DNA]</scope>
    <source>
        <strain evidence="1 2">CBS 464.89</strain>
    </source>
</reference>
<sequence>MSLSRASRVSRRVKLWLHCHALEGCFLFLLCVPLSRPRKIGFGWKRPKRDTKRDSRSFDRDGTYLLQVHRVYNEGDTVVCPITGVCPNTRVAIVLGGLAAWCPPRLIPIAALPFRTESLSFVPCLAYVSPTGLLLGFSEGRPTNTIDNAAVVRFVALAGYDGAQRVLCRLTVSYTYLQRA</sequence>
<dbReference type="AlphaFoldDB" id="A0A4Q9PU10"/>
<evidence type="ECO:0000313" key="2">
    <source>
        <dbReference type="Proteomes" id="UP000292082"/>
    </source>
</evidence>
<keyword evidence="2" id="KW-1185">Reference proteome</keyword>